<dbReference type="RefSeq" id="XP_065665393.1">
    <property type="nucleotide sequence ID" value="XM_065809321.1"/>
</dbReference>
<name>A0ABM4CTY0_HYDVU</name>
<protein>
    <submittedName>
        <fullName evidence="2">Uncharacterized protein LOC136086829</fullName>
    </submittedName>
</protein>
<keyword evidence="1" id="KW-1185">Reference proteome</keyword>
<evidence type="ECO:0000313" key="2">
    <source>
        <dbReference type="RefSeq" id="XP_065665393.1"/>
    </source>
</evidence>
<dbReference type="Proteomes" id="UP001652625">
    <property type="component" value="Chromosome 11"/>
</dbReference>
<sequence length="620" mass="72816">MDRNIIEYNSIKPKSCIPLDKNLATKKAITNIKNEDNEWYISVNVFGYENSSVHILRVSINNNRKYLKDFLLILSSVTNHFCFIKSLSRLLSSQTSKKRCTIHYCRNCLFGFNTHESLFNHKLYCDTHNSVRIELPKPNSTMQFNNHNRSMRVPFVVYAGFESFIKPRNTYTPYLNDSYTKQYQRHIPSSFCCYIKCFDKSIYESSLVTFTASNETDDVAQKFVDSFEEDIRKIFDTIKFSKKFQKTLENEYDFNAAILCYICEEDLEKDKVRDHCHITGKYRGTAHKDCNLNYKIPKFFPYIFHNLSGYDCHLFIKKLSGGKLSCIPNNEEKYISFSREIKAGEFIYKDDSLSKNLTKDQCRDTGKLYSGKKLDLLLRKGVYPYNWVDSINTFTETQLSPKESGYHDLYNVSDGMLLTDVFENFRDYIDANNLYGWAISKPLPTHGFKWMDENELTNWKSIFCKLEVDLNYPENLHDNHNDYPLATERITVHKVEKLVPNLNNKKNYIVHYKYLKLYERLGLKVTNIHKGRGSLAYEIKTEDYYADIFNDVESKFYTSEFDPKHSATNNVSFKFGANKKVIGMFKDESAGALVEEFIKLRSKLYSYKVHEKDNKKCKRE</sequence>
<dbReference type="PANTHER" id="PTHR31511">
    <property type="entry name" value="PROTEIN CBG23764"/>
    <property type="match status" value="1"/>
</dbReference>
<dbReference type="InterPro" id="IPR044925">
    <property type="entry name" value="His-Me_finger_sf"/>
</dbReference>
<dbReference type="Pfam" id="PF02945">
    <property type="entry name" value="Endonuclease_7"/>
    <property type="match status" value="1"/>
</dbReference>
<evidence type="ECO:0000313" key="1">
    <source>
        <dbReference type="Proteomes" id="UP001652625"/>
    </source>
</evidence>
<dbReference type="GeneID" id="136086829"/>
<dbReference type="Gene3D" id="3.40.1800.10">
    <property type="entry name" value="His-Me finger endonucleases"/>
    <property type="match status" value="1"/>
</dbReference>
<dbReference type="SUPFAM" id="SSF54060">
    <property type="entry name" value="His-Me finger endonucleases"/>
    <property type="match status" value="1"/>
</dbReference>
<accession>A0ABM4CTY0</accession>
<dbReference type="PANTHER" id="PTHR31511:SF12">
    <property type="entry name" value="RHO TERMINATION FACTOR N-TERMINAL DOMAIN-CONTAINING PROTEIN"/>
    <property type="match status" value="1"/>
</dbReference>
<reference evidence="2" key="1">
    <citation type="submission" date="2025-08" db="UniProtKB">
        <authorList>
            <consortium name="RefSeq"/>
        </authorList>
    </citation>
    <scope>IDENTIFICATION</scope>
</reference>
<dbReference type="InterPro" id="IPR004211">
    <property type="entry name" value="Endonuclease_7"/>
</dbReference>
<proteinExistence type="predicted"/>
<dbReference type="InterPro" id="IPR038563">
    <property type="entry name" value="Endonuclease_7_sf"/>
</dbReference>
<gene>
    <name evidence="2" type="primary">LOC136086829</name>
</gene>
<organism evidence="1 2">
    <name type="scientific">Hydra vulgaris</name>
    <name type="common">Hydra</name>
    <name type="synonym">Hydra attenuata</name>
    <dbReference type="NCBI Taxonomy" id="6087"/>
    <lineage>
        <taxon>Eukaryota</taxon>
        <taxon>Metazoa</taxon>
        <taxon>Cnidaria</taxon>
        <taxon>Hydrozoa</taxon>
        <taxon>Hydroidolina</taxon>
        <taxon>Anthoathecata</taxon>
        <taxon>Aplanulata</taxon>
        <taxon>Hydridae</taxon>
        <taxon>Hydra</taxon>
    </lineage>
</organism>